<keyword evidence="9" id="KW-1185">Reference proteome</keyword>
<dbReference type="EMBL" id="QYBB01000069">
    <property type="protein sequence ID" value="RYC29120.1"/>
    <property type="molecule type" value="Genomic_DNA"/>
</dbReference>
<comment type="caution">
    <text evidence="8">The sequence shown here is derived from an EMBL/GenBank/DDBJ whole genome shotgun (WGS) entry which is preliminary data.</text>
</comment>
<name>A0A4Q2TZD5_9HYPH</name>
<evidence type="ECO:0000256" key="5">
    <source>
        <dbReference type="PIRSR" id="PIRSR015582-1"/>
    </source>
</evidence>
<evidence type="ECO:0000256" key="6">
    <source>
        <dbReference type="PIRSR" id="PIRSR015582-2"/>
    </source>
</evidence>
<dbReference type="RefSeq" id="WP_129229804.1">
    <property type="nucleotide sequence ID" value="NZ_QYBB01000069.1"/>
</dbReference>
<dbReference type="PIRSF" id="PIRSF015582">
    <property type="entry name" value="Cit_lyase_B"/>
    <property type="match status" value="1"/>
</dbReference>
<proteinExistence type="inferred from homology"/>
<evidence type="ECO:0000259" key="7">
    <source>
        <dbReference type="Pfam" id="PF03328"/>
    </source>
</evidence>
<protein>
    <submittedName>
        <fullName evidence="8">CoA ester lyase</fullName>
    </submittedName>
</protein>
<dbReference type="GO" id="GO:0000287">
    <property type="term" value="F:magnesium ion binding"/>
    <property type="evidence" value="ECO:0007669"/>
    <property type="project" value="TreeGrafter"/>
</dbReference>
<sequence length="281" mass="28959">MSTDARTRPMRSWLFTPATRPERFGKAREVGADVLILDLEDAVAPADKSSARITAMEHATVGREGGPLLAVRVNGLATRAGLADLSALLDGRADPDFAVLPKVESAGDLRTVDRLLGAANKRARLVALIESAPALARLEEIAAATPRLAALLFGAADMAADLGAETAWEPLLGARQRLVAAAAAAGVLAVDTPFFDVRDAEGLAAETRRGVALGFAAKAAIHPAQVGPINAALTPSDEAVANARKVLEENGKGVGTVGGLMIDEAVARKARRTLAVAGETA</sequence>
<keyword evidence="4 6" id="KW-0460">Magnesium</keyword>
<dbReference type="InterPro" id="IPR011206">
    <property type="entry name" value="Citrate_lyase_beta/mcl1/mcl2"/>
</dbReference>
<feature type="domain" description="HpcH/HpaI aldolase/citrate lyase" evidence="7">
    <location>
        <begin position="11"/>
        <end position="223"/>
    </location>
</feature>
<evidence type="ECO:0000313" key="9">
    <source>
        <dbReference type="Proteomes" id="UP000290759"/>
    </source>
</evidence>
<dbReference type="SUPFAM" id="SSF51621">
    <property type="entry name" value="Phosphoenolpyruvate/pyruvate domain"/>
    <property type="match status" value="1"/>
</dbReference>
<keyword evidence="8" id="KW-0456">Lyase</keyword>
<feature type="binding site" evidence="6">
    <location>
        <position position="130"/>
    </location>
    <ligand>
        <name>Mg(2+)</name>
        <dbReference type="ChEBI" id="CHEBI:18420"/>
    </ligand>
</feature>
<keyword evidence="3 6" id="KW-0479">Metal-binding</keyword>
<comment type="cofactor">
    <cofactor evidence="1">
        <name>Mg(2+)</name>
        <dbReference type="ChEBI" id="CHEBI:18420"/>
    </cofactor>
</comment>
<feature type="binding site" evidence="5">
    <location>
        <position position="72"/>
    </location>
    <ligand>
        <name>substrate</name>
    </ligand>
</feature>
<feature type="binding site" evidence="6">
    <location>
        <position position="157"/>
    </location>
    <ligand>
        <name>Mg(2+)</name>
        <dbReference type="ChEBI" id="CHEBI:18420"/>
    </ligand>
</feature>
<evidence type="ECO:0000256" key="4">
    <source>
        <dbReference type="ARBA" id="ARBA00022842"/>
    </source>
</evidence>
<dbReference type="Pfam" id="PF03328">
    <property type="entry name" value="HpcH_HpaI"/>
    <property type="match status" value="1"/>
</dbReference>
<evidence type="ECO:0000256" key="3">
    <source>
        <dbReference type="ARBA" id="ARBA00022723"/>
    </source>
</evidence>
<dbReference type="Gene3D" id="3.20.20.60">
    <property type="entry name" value="Phosphoenolpyruvate-binding domains"/>
    <property type="match status" value="1"/>
</dbReference>
<evidence type="ECO:0000256" key="1">
    <source>
        <dbReference type="ARBA" id="ARBA00001946"/>
    </source>
</evidence>
<feature type="binding site" evidence="5">
    <location>
        <position position="130"/>
    </location>
    <ligand>
        <name>substrate</name>
    </ligand>
</feature>
<reference evidence="8 9" key="2">
    <citation type="submission" date="2019-02" db="EMBL/GenBank/DDBJ databases">
        <title>'Lichenibacterium ramalinii' gen. nov. sp. nov., 'Lichenibacterium minor' gen. nov. sp. nov.</title>
        <authorList>
            <person name="Pankratov T."/>
        </authorList>
    </citation>
    <scope>NUCLEOTIDE SEQUENCE [LARGE SCALE GENOMIC DNA]</scope>
    <source>
        <strain evidence="8 9">RmlP026</strain>
    </source>
</reference>
<dbReference type="AlphaFoldDB" id="A0A4Q2TZD5"/>
<evidence type="ECO:0000313" key="8">
    <source>
        <dbReference type="EMBL" id="RYC29120.1"/>
    </source>
</evidence>
<dbReference type="NCBIfam" id="NF038242">
    <property type="entry name" value="RipC_Ccl"/>
    <property type="match status" value="1"/>
</dbReference>
<dbReference type="PANTHER" id="PTHR32308:SF0">
    <property type="entry name" value="HPCH_HPAI ALDOLASE_CITRATE LYASE DOMAIN-CONTAINING PROTEIN"/>
    <property type="match status" value="1"/>
</dbReference>
<dbReference type="InterPro" id="IPR015813">
    <property type="entry name" value="Pyrv/PenolPyrv_kinase-like_dom"/>
</dbReference>
<dbReference type="InterPro" id="IPR040442">
    <property type="entry name" value="Pyrv_kinase-like_dom_sf"/>
</dbReference>
<organism evidence="8 9">
    <name type="scientific">Lichenibacterium minor</name>
    <dbReference type="NCBI Taxonomy" id="2316528"/>
    <lineage>
        <taxon>Bacteria</taxon>
        <taxon>Pseudomonadati</taxon>
        <taxon>Pseudomonadota</taxon>
        <taxon>Alphaproteobacteria</taxon>
        <taxon>Hyphomicrobiales</taxon>
        <taxon>Lichenihabitantaceae</taxon>
        <taxon>Lichenibacterium</taxon>
    </lineage>
</organism>
<gene>
    <name evidence="8" type="ORF">D3273_25670</name>
</gene>
<dbReference type="InterPro" id="IPR005000">
    <property type="entry name" value="Aldolase/citrate-lyase_domain"/>
</dbReference>
<accession>A0A4Q2TZD5</accession>
<dbReference type="GO" id="GO:0006107">
    <property type="term" value="P:oxaloacetate metabolic process"/>
    <property type="evidence" value="ECO:0007669"/>
    <property type="project" value="TreeGrafter"/>
</dbReference>
<dbReference type="OrthoDB" id="9800547at2"/>
<dbReference type="GO" id="GO:0016829">
    <property type="term" value="F:lyase activity"/>
    <property type="evidence" value="ECO:0007669"/>
    <property type="project" value="UniProtKB-KW"/>
</dbReference>
<comment type="similarity">
    <text evidence="2">Belongs to the HpcH/HpaI aldolase family.</text>
</comment>
<evidence type="ECO:0000256" key="2">
    <source>
        <dbReference type="ARBA" id="ARBA00005568"/>
    </source>
</evidence>
<dbReference type="Proteomes" id="UP000290759">
    <property type="component" value="Unassembled WGS sequence"/>
</dbReference>
<reference evidence="8 9" key="1">
    <citation type="submission" date="2018-12" db="EMBL/GenBank/DDBJ databases">
        <authorList>
            <person name="Grouzdev D.S."/>
            <person name="Krutkina M.S."/>
        </authorList>
    </citation>
    <scope>NUCLEOTIDE SEQUENCE [LARGE SCALE GENOMIC DNA]</scope>
    <source>
        <strain evidence="8 9">RmlP026</strain>
    </source>
</reference>
<dbReference type="PANTHER" id="PTHR32308">
    <property type="entry name" value="LYASE BETA SUBUNIT, PUTATIVE (AFU_ORTHOLOGUE AFUA_4G13030)-RELATED"/>
    <property type="match status" value="1"/>
</dbReference>